<keyword evidence="3" id="KW-1185">Reference proteome</keyword>
<protein>
    <submittedName>
        <fullName evidence="2">Uncharacterized protein</fullName>
    </submittedName>
</protein>
<comment type="caution">
    <text evidence="2">The sequence shown here is derived from an EMBL/GenBank/DDBJ whole genome shotgun (WGS) entry which is preliminary data.</text>
</comment>
<proteinExistence type="predicted"/>
<name>A0A5B7K2A3_PORTR</name>
<gene>
    <name evidence="2" type="ORF">E2C01_096644</name>
</gene>
<dbReference type="AlphaFoldDB" id="A0A5B7K2A3"/>
<reference evidence="2 3" key="1">
    <citation type="submission" date="2019-05" db="EMBL/GenBank/DDBJ databases">
        <title>Another draft genome of Portunus trituberculatus and its Hox gene families provides insights of decapod evolution.</title>
        <authorList>
            <person name="Jeong J.-H."/>
            <person name="Song I."/>
            <person name="Kim S."/>
            <person name="Choi T."/>
            <person name="Kim D."/>
            <person name="Ryu S."/>
            <person name="Kim W."/>
        </authorList>
    </citation>
    <scope>NUCLEOTIDE SEQUENCE [LARGE SCALE GENOMIC DNA]</scope>
    <source>
        <tissue evidence="2">Muscle</tissue>
    </source>
</reference>
<evidence type="ECO:0000313" key="2">
    <source>
        <dbReference type="EMBL" id="MPD01130.1"/>
    </source>
</evidence>
<evidence type="ECO:0000313" key="3">
    <source>
        <dbReference type="Proteomes" id="UP000324222"/>
    </source>
</evidence>
<feature type="compositionally biased region" description="Low complexity" evidence="1">
    <location>
        <begin position="1"/>
        <end position="34"/>
    </location>
</feature>
<accession>A0A5B7K2A3</accession>
<feature type="region of interest" description="Disordered" evidence="1">
    <location>
        <begin position="1"/>
        <end position="36"/>
    </location>
</feature>
<evidence type="ECO:0000256" key="1">
    <source>
        <dbReference type="SAM" id="MobiDB-lite"/>
    </source>
</evidence>
<dbReference type="Proteomes" id="UP000324222">
    <property type="component" value="Unassembled WGS sequence"/>
</dbReference>
<organism evidence="2 3">
    <name type="scientific">Portunus trituberculatus</name>
    <name type="common">Swimming crab</name>
    <name type="synonym">Neptunus trituberculatus</name>
    <dbReference type="NCBI Taxonomy" id="210409"/>
    <lineage>
        <taxon>Eukaryota</taxon>
        <taxon>Metazoa</taxon>
        <taxon>Ecdysozoa</taxon>
        <taxon>Arthropoda</taxon>
        <taxon>Crustacea</taxon>
        <taxon>Multicrustacea</taxon>
        <taxon>Malacostraca</taxon>
        <taxon>Eumalacostraca</taxon>
        <taxon>Eucarida</taxon>
        <taxon>Decapoda</taxon>
        <taxon>Pleocyemata</taxon>
        <taxon>Brachyura</taxon>
        <taxon>Eubrachyura</taxon>
        <taxon>Portunoidea</taxon>
        <taxon>Portunidae</taxon>
        <taxon>Portuninae</taxon>
        <taxon>Portunus</taxon>
    </lineage>
</organism>
<dbReference type="EMBL" id="VSRR010125862">
    <property type="protein sequence ID" value="MPD01130.1"/>
    <property type="molecule type" value="Genomic_DNA"/>
</dbReference>
<sequence length="86" mass="9141">MHSSSNSSSSSTSSSSRSSRSSRSSSSSSSSNNNIIPSHHWTAFPVPLPMAAGHTNTLFTSQHHHTLASPPLPRHTAAVCWLLSTR</sequence>